<accession>W2JMN1</accession>
<protein>
    <submittedName>
        <fullName evidence="1">Uncharacterized protein</fullName>
    </submittedName>
</protein>
<gene>
    <name evidence="1" type="ORF">L916_02590</name>
</gene>
<sequence length="50" mass="5955">VAQVRQLWDEFYEALSEDFNRRFRAMEGQAKDYTEATETIARLEKLQTKA</sequence>
<reference evidence="1 2" key="1">
    <citation type="submission" date="2013-11" db="EMBL/GenBank/DDBJ databases">
        <title>The Genome Sequence of Phytophthora parasitica CJ05E6.</title>
        <authorList>
            <consortium name="The Broad Institute Genomics Platform"/>
            <person name="Russ C."/>
            <person name="Tyler B."/>
            <person name="Panabieres F."/>
            <person name="Shan W."/>
            <person name="Tripathy S."/>
            <person name="Grunwald N."/>
            <person name="Machado M."/>
            <person name="Johnson C.S."/>
            <person name="Arredondo F."/>
            <person name="Hong C."/>
            <person name="Coffey M."/>
            <person name="Young S.K."/>
            <person name="Zeng Q."/>
            <person name="Gargeya S."/>
            <person name="Fitzgerald M."/>
            <person name="Abouelleil A."/>
            <person name="Alvarado L."/>
            <person name="Chapman S.B."/>
            <person name="Gainer-Dewar J."/>
            <person name="Goldberg J."/>
            <person name="Griggs A."/>
            <person name="Gujja S."/>
            <person name="Hansen M."/>
            <person name="Howarth C."/>
            <person name="Imamovic A."/>
            <person name="Ireland A."/>
            <person name="Larimer J."/>
            <person name="McCowan C."/>
            <person name="Murphy C."/>
            <person name="Pearson M."/>
            <person name="Poon T.W."/>
            <person name="Priest M."/>
            <person name="Roberts A."/>
            <person name="Saif S."/>
            <person name="Shea T."/>
            <person name="Sykes S."/>
            <person name="Wortman J."/>
            <person name="Nusbaum C."/>
            <person name="Birren B."/>
        </authorList>
    </citation>
    <scope>NUCLEOTIDE SEQUENCE [LARGE SCALE GENOMIC DNA]</scope>
    <source>
        <strain evidence="1 2">CJ05E6</strain>
    </source>
</reference>
<dbReference type="Proteomes" id="UP000053864">
    <property type="component" value="Unassembled WGS sequence"/>
</dbReference>
<feature type="non-terminal residue" evidence="1">
    <location>
        <position position="1"/>
    </location>
</feature>
<evidence type="ECO:0000313" key="1">
    <source>
        <dbReference type="EMBL" id="ETL47679.1"/>
    </source>
</evidence>
<name>W2JMN1_PHYNI</name>
<organism evidence="1 2">
    <name type="scientific">Phytophthora nicotianae</name>
    <name type="common">Potato buckeye rot agent</name>
    <name type="synonym">Phytophthora parasitica</name>
    <dbReference type="NCBI Taxonomy" id="4792"/>
    <lineage>
        <taxon>Eukaryota</taxon>
        <taxon>Sar</taxon>
        <taxon>Stramenopiles</taxon>
        <taxon>Oomycota</taxon>
        <taxon>Peronosporomycetes</taxon>
        <taxon>Peronosporales</taxon>
        <taxon>Peronosporaceae</taxon>
        <taxon>Phytophthora</taxon>
    </lineage>
</organism>
<evidence type="ECO:0000313" key="2">
    <source>
        <dbReference type="Proteomes" id="UP000053864"/>
    </source>
</evidence>
<dbReference type="EMBL" id="KI671114">
    <property type="protein sequence ID" value="ETL47679.1"/>
    <property type="molecule type" value="Genomic_DNA"/>
</dbReference>
<dbReference type="AlphaFoldDB" id="W2JMN1"/>
<proteinExistence type="predicted"/>